<evidence type="ECO:0000313" key="1">
    <source>
        <dbReference type="EMBL" id="RIB29299.1"/>
    </source>
</evidence>
<proteinExistence type="predicted"/>
<sequence>MNEKRYYCLNCKQLRNKLNCSKCNESQSCRECRKCPKCQKELTGIFQRTFCTEPKSSNTNDLCSELLSIDLDEGGRITFHNQCHKHSITESTI</sequence>
<organism evidence="1 2">
    <name type="scientific">Gigaspora rosea</name>
    <dbReference type="NCBI Taxonomy" id="44941"/>
    <lineage>
        <taxon>Eukaryota</taxon>
        <taxon>Fungi</taxon>
        <taxon>Fungi incertae sedis</taxon>
        <taxon>Mucoromycota</taxon>
        <taxon>Glomeromycotina</taxon>
        <taxon>Glomeromycetes</taxon>
        <taxon>Diversisporales</taxon>
        <taxon>Gigasporaceae</taxon>
        <taxon>Gigaspora</taxon>
    </lineage>
</organism>
<protein>
    <submittedName>
        <fullName evidence="1">Uncharacterized protein</fullName>
    </submittedName>
</protein>
<dbReference type="EMBL" id="QKWP01000041">
    <property type="protein sequence ID" value="RIB29299.1"/>
    <property type="molecule type" value="Genomic_DNA"/>
</dbReference>
<reference evidence="1 2" key="1">
    <citation type="submission" date="2018-06" db="EMBL/GenBank/DDBJ databases">
        <title>Comparative genomics reveals the genomic features of Rhizophagus irregularis, R. cerebriforme, R. diaphanum and Gigaspora rosea, and their symbiotic lifestyle signature.</title>
        <authorList>
            <person name="Morin E."/>
            <person name="San Clemente H."/>
            <person name="Chen E.C.H."/>
            <person name="De La Providencia I."/>
            <person name="Hainaut M."/>
            <person name="Kuo A."/>
            <person name="Kohler A."/>
            <person name="Murat C."/>
            <person name="Tang N."/>
            <person name="Roy S."/>
            <person name="Loubradou J."/>
            <person name="Henrissat B."/>
            <person name="Grigoriev I.V."/>
            <person name="Corradi N."/>
            <person name="Roux C."/>
            <person name="Martin F.M."/>
        </authorList>
    </citation>
    <scope>NUCLEOTIDE SEQUENCE [LARGE SCALE GENOMIC DNA]</scope>
    <source>
        <strain evidence="1 2">DAOM 194757</strain>
    </source>
</reference>
<evidence type="ECO:0000313" key="2">
    <source>
        <dbReference type="Proteomes" id="UP000266673"/>
    </source>
</evidence>
<dbReference type="Proteomes" id="UP000266673">
    <property type="component" value="Unassembled WGS sequence"/>
</dbReference>
<dbReference type="AlphaFoldDB" id="A0A397W7J2"/>
<comment type="caution">
    <text evidence="1">The sequence shown here is derived from an EMBL/GenBank/DDBJ whole genome shotgun (WGS) entry which is preliminary data.</text>
</comment>
<keyword evidence="2" id="KW-1185">Reference proteome</keyword>
<name>A0A397W7J2_9GLOM</name>
<accession>A0A397W7J2</accession>
<gene>
    <name evidence="1" type="ORF">C2G38_1181096</name>
</gene>